<proteinExistence type="predicted"/>
<dbReference type="Proteomes" id="UP000006731">
    <property type="component" value="Chromosome"/>
</dbReference>
<keyword evidence="2" id="KW-1185">Reference proteome</keyword>
<dbReference type="EMBL" id="CR626927">
    <property type="protein sequence ID" value="CAH08044.1"/>
    <property type="molecule type" value="Genomic_DNA"/>
</dbReference>
<name>Q5LCW9_BACFN</name>
<evidence type="ECO:0000313" key="1">
    <source>
        <dbReference type="EMBL" id="CAH08044.1"/>
    </source>
</evidence>
<dbReference type="KEGG" id="bfs:BF9343_2263"/>
<sequence length="71" mass="8366">MSLIYKKIFNYEVFKTYFYHGFTFFSSGTNLGFYPTALSRKDLKKGRSKPMKCNSKMKKILFDSSTRCHSI</sequence>
<protein>
    <submittedName>
        <fullName evidence="1">Uncharacterized protein</fullName>
    </submittedName>
</protein>
<gene>
    <name evidence="1" type="ORF">BF9343_2263</name>
</gene>
<dbReference type="HOGENOM" id="CLU_2731554_0_0_10"/>
<dbReference type="AlphaFoldDB" id="Q5LCW9"/>
<organism evidence="1 2">
    <name type="scientific">Bacteroides fragilis (strain ATCC 25285 / DSM 2151 / CCUG 4856 / JCM 11019 / LMG 10263 / NCTC 9343 / Onslow / VPI 2553 / EN-2)</name>
    <dbReference type="NCBI Taxonomy" id="272559"/>
    <lineage>
        <taxon>Bacteria</taxon>
        <taxon>Pseudomonadati</taxon>
        <taxon>Bacteroidota</taxon>
        <taxon>Bacteroidia</taxon>
        <taxon>Bacteroidales</taxon>
        <taxon>Bacteroidaceae</taxon>
        <taxon>Bacteroides</taxon>
    </lineage>
</organism>
<reference evidence="1 2" key="1">
    <citation type="journal article" date="2005" name="Science">
        <title>Extensive DNA inversions in the B. fragilis genome control variable gene expression.</title>
        <authorList>
            <person name="Cerdeno-Tarraga A.M."/>
            <person name="Patrick S."/>
            <person name="Crosmann L."/>
            <person name="Blakely G."/>
            <person name="Abratt V."/>
            <person name="Lennard N."/>
            <person name="Duerden B."/>
            <person name="Poxton I."/>
            <person name="Harris B."/>
            <person name="Quail M.A."/>
            <person name="Barron A."/>
            <person name="Clarck L."/>
            <person name="Corton C."/>
            <person name="Doggett J."/>
            <person name="Holden M.T.G."/>
            <person name="Larke N."/>
            <person name="Line A."/>
            <person name="Lord A."/>
            <person name="Norbertczak H."/>
            <person name="Ormond D."/>
            <person name="Price C."/>
            <person name="Rabbinowitsch E."/>
            <person name="Woodward J."/>
            <person name="Barrel B.G."/>
            <person name="Parkhill J."/>
        </authorList>
    </citation>
    <scope>NUCLEOTIDE SEQUENCE [LARGE SCALE GENOMIC DNA]</scope>
    <source>
        <strain evidence="2">ATCC 25285 / DSM 2151 / CCUG 4856 / JCM 11019 / LMG 10263 / NCTC 9343 / Onslow / VPI 2553 / EN-2</strain>
    </source>
</reference>
<evidence type="ECO:0000313" key="2">
    <source>
        <dbReference type="Proteomes" id="UP000006731"/>
    </source>
</evidence>
<accession>Q5LCW9</accession>
<dbReference type="PaxDb" id="272559-BF9343_2263"/>